<evidence type="ECO:0000313" key="2">
    <source>
        <dbReference type="EMBL" id="EDN01485.1"/>
    </source>
</evidence>
<reference evidence="2 3" key="2">
    <citation type="submission" date="2007-06" db="EMBL/GenBank/DDBJ databases">
        <title>Draft genome sequence of Pseudoflavonifractor capillosus ATCC 29799.</title>
        <authorList>
            <person name="Sudarsanam P."/>
            <person name="Ley R."/>
            <person name="Guruge J."/>
            <person name="Turnbaugh P.J."/>
            <person name="Mahowald M."/>
            <person name="Liep D."/>
            <person name="Gordon J."/>
        </authorList>
    </citation>
    <scope>NUCLEOTIDE SEQUENCE [LARGE SCALE GENOMIC DNA]</scope>
    <source>
        <strain evidence="2 3">ATCC 29799</strain>
    </source>
</reference>
<dbReference type="STRING" id="411467.BACCAP_00613"/>
<dbReference type="Proteomes" id="UP000003639">
    <property type="component" value="Unassembled WGS sequence"/>
</dbReference>
<accession>A6NQY9</accession>
<dbReference type="EMBL" id="AAXG02000005">
    <property type="protein sequence ID" value="EDN01485.1"/>
    <property type="molecule type" value="Genomic_DNA"/>
</dbReference>
<feature type="region of interest" description="Disordered" evidence="1">
    <location>
        <begin position="1"/>
        <end position="20"/>
    </location>
</feature>
<dbReference type="AlphaFoldDB" id="A6NQY9"/>
<evidence type="ECO:0000256" key="1">
    <source>
        <dbReference type="SAM" id="MobiDB-lite"/>
    </source>
</evidence>
<proteinExistence type="predicted"/>
<keyword evidence="3" id="KW-1185">Reference proteome</keyword>
<sequence length="36" mass="3827">MLFPPLSGGKAAGRDTSGGIKATLSMKKEYPFQIQT</sequence>
<protein>
    <submittedName>
        <fullName evidence="2">Uncharacterized protein</fullName>
    </submittedName>
</protein>
<comment type="caution">
    <text evidence="2">The sequence shown here is derived from an EMBL/GenBank/DDBJ whole genome shotgun (WGS) entry which is preliminary data.</text>
</comment>
<gene>
    <name evidence="2" type="ORF">BACCAP_00613</name>
</gene>
<evidence type="ECO:0000313" key="3">
    <source>
        <dbReference type="Proteomes" id="UP000003639"/>
    </source>
</evidence>
<name>A6NQY9_9FIRM</name>
<organism evidence="2 3">
    <name type="scientific">Pseudoflavonifractor capillosus ATCC 29799</name>
    <dbReference type="NCBI Taxonomy" id="411467"/>
    <lineage>
        <taxon>Bacteria</taxon>
        <taxon>Bacillati</taxon>
        <taxon>Bacillota</taxon>
        <taxon>Clostridia</taxon>
        <taxon>Eubacteriales</taxon>
        <taxon>Oscillospiraceae</taxon>
        <taxon>Pseudoflavonifractor</taxon>
    </lineage>
</organism>
<reference evidence="2 3" key="1">
    <citation type="submission" date="2007-04" db="EMBL/GenBank/DDBJ databases">
        <authorList>
            <person name="Fulton L."/>
            <person name="Clifton S."/>
            <person name="Fulton B."/>
            <person name="Xu J."/>
            <person name="Minx P."/>
            <person name="Pepin K.H."/>
            <person name="Johnson M."/>
            <person name="Thiruvilangam P."/>
            <person name="Bhonagiri V."/>
            <person name="Nash W.E."/>
            <person name="Mardis E.R."/>
            <person name="Wilson R.K."/>
        </authorList>
    </citation>
    <scope>NUCLEOTIDE SEQUENCE [LARGE SCALE GENOMIC DNA]</scope>
    <source>
        <strain evidence="2 3">ATCC 29799</strain>
    </source>
</reference>